<accession>E6PDP0</accession>
<gene>
    <name evidence="1" type="ORF">CARN1_1678</name>
</gene>
<protein>
    <submittedName>
        <fullName evidence="1">Uncharacterized protein</fullName>
    </submittedName>
</protein>
<sequence>MLPPPAYQRGSLPRLFTLTGLRSHLGVSFTLICFQRLSDPNVATRPCSWRNNRFTSGSFDSVLSY</sequence>
<proteinExistence type="predicted"/>
<organism evidence="1">
    <name type="scientific">mine drainage metagenome</name>
    <dbReference type="NCBI Taxonomy" id="410659"/>
    <lineage>
        <taxon>unclassified sequences</taxon>
        <taxon>metagenomes</taxon>
        <taxon>ecological metagenomes</taxon>
    </lineage>
</organism>
<dbReference type="AlphaFoldDB" id="E6PDP0"/>
<dbReference type="EMBL" id="CABL01000002">
    <property type="protein sequence ID" value="CBH74575.1"/>
    <property type="molecule type" value="Genomic_DNA"/>
</dbReference>
<evidence type="ECO:0000313" key="1">
    <source>
        <dbReference type="EMBL" id="CBH74575.1"/>
    </source>
</evidence>
<name>E6PDP0_9ZZZZ</name>
<reference evidence="1" key="1">
    <citation type="submission" date="2009-10" db="EMBL/GenBank/DDBJ databases">
        <title>Diversity of trophic interactions inside an arsenic-rich microbial ecosystem.</title>
        <authorList>
            <person name="Bertin P.N."/>
            <person name="Heinrich-Salmeron A."/>
            <person name="Pelletier E."/>
            <person name="Goulhen-Chollet F."/>
            <person name="Arsene-Ploetze F."/>
            <person name="Gallien S."/>
            <person name="Calteau A."/>
            <person name="Vallenet D."/>
            <person name="Casiot C."/>
            <person name="Chane-Woon-Ming B."/>
            <person name="Giloteaux L."/>
            <person name="Barakat M."/>
            <person name="Bonnefoy V."/>
            <person name="Bruneel O."/>
            <person name="Chandler M."/>
            <person name="Cleiss J."/>
            <person name="Duran R."/>
            <person name="Elbaz-Poulichet F."/>
            <person name="Fonknechten N."/>
            <person name="Lauga B."/>
            <person name="Mornico D."/>
            <person name="Ortet P."/>
            <person name="Schaeffer C."/>
            <person name="Siguier P."/>
            <person name="Alexander Thil Smith A."/>
            <person name="Van Dorsselaer A."/>
            <person name="Weissenbach J."/>
            <person name="Medigue C."/>
            <person name="Le Paslier D."/>
        </authorList>
    </citation>
    <scope>NUCLEOTIDE SEQUENCE</scope>
</reference>
<comment type="caution">
    <text evidence="1">The sequence shown here is derived from an EMBL/GenBank/DDBJ whole genome shotgun (WGS) entry which is preliminary data.</text>
</comment>